<dbReference type="GO" id="GO:0043886">
    <property type="term" value="F:structural constituent of carboxysome shell"/>
    <property type="evidence" value="ECO:0007669"/>
    <property type="project" value="UniProtKB-ARBA"/>
</dbReference>
<dbReference type="OrthoDB" id="481965at2"/>
<evidence type="ECO:0000313" key="2">
    <source>
        <dbReference type="EMBL" id="ABW30340.1"/>
    </source>
</evidence>
<dbReference type="EMBL" id="CP000828">
    <property type="protein sequence ID" value="ABW30340.1"/>
    <property type="molecule type" value="Genomic_DNA"/>
</dbReference>
<protein>
    <recommendedName>
        <fullName evidence="4">Carbon dioxide concentrating mechanism protein</fullName>
    </recommendedName>
</protein>
<sequence length="186" mass="19214">MQLSPPQPVSTSQFCVIGDVTIHPHAKIAPGVILQAAPQSKIVIGASACIGIGAVIQAFDGTITVESNAVLGAGVLVLGKATIGVNACIGDCTTIINTDIVTQQVIPEGSLMGDASRSTIDESPNRSPFDDSLPSTPVNTAWPSSPPPIPNPTPASPPQRQSHVIGRAYVTQMLQVLFARNSSPYP</sequence>
<dbReference type="AlphaFoldDB" id="B0CBU0"/>
<feature type="region of interest" description="Disordered" evidence="1">
    <location>
        <begin position="112"/>
        <end position="161"/>
    </location>
</feature>
<dbReference type="HOGENOM" id="CLU_069354_0_0_3"/>
<dbReference type="Proteomes" id="UP000000268">
    <property type="component" value="Chromosome"/>
</dbReference>
<accession>B0CBU0</accession>
<evidence type="ECO:0008006" key="4">
    <source>
        <dbReference type="Google" id="ProtNLM"/>
    </source>
</evidence>
<dbReference type="GO" id="GO:0031470">
    <property type="term" value="C:carboxysome"/>
    <property type="evidence" value="ECO:0007669"/>
    <property type="project" value="UniProtKB-ARBA"/>
</dbReference>
<evidence type="ECO:0000256" key="1">
    <source>
        <dbReference type="SAM" id="MobiDB-lite"/>
    </source>
</evidence>
<reference evidence="2 3" key="1">
    <citation type="journal article" date="2008" name="Proc. Natl. Acad. Sci. U.S.A.">
        <title>Niche adaptation and genome expansion in the chlorophyll d-producing cyanobacterium Acaryochloris marina.</title>
        <authorList>
            <person name="Swingley W.D."/>
            <person name="Chen M."/>
            <person name="Cheung P.C."/>
            <person name="Conrad A.L."/>
            <person name="Dejesa L.C."/>
            <person name="Hao J."/>
            <person name="Honchak B.M."/>
            <person name="Karbach L.E."/>
            <person name="Kurdoglu A."/>
            <person name="Lahiri S."/>
            <person name="Mastrian S.D."/>
            <person name="Miyashita H."/>
            <person name="Page L."/>
            <person name="Ramakrishna P."/>
            <person name="Satoh S."/>
            <person name="Sattley W.M."/>
            <person name="Shimada Y."/>
            <person name="Taylor H.L."/>
            <person name="Tomo T."/>
            <person name="Tsuchiya T."/>
            <person name="Wang Z.T."/>
            <person name="Raymond J."/>
            <person name="Mimuro M."/>
            <person name="Blankenship R.E."/>
            <person name="Touchman J.W."/>
        </authorList>
    </citation>
    <scope>NUCLEOTIDE SEQUENCE [LARGE SCALE GENOMIC DNA]</scope>
    <source>
        <strain evidence="3">MBIC 11017</strain>
    </source>
</reference>
<proteinExistence type="predicted"/>
<keyword evidence="3" id="KW-1185">Reference proteome</keyword>
<dbReference type="KEGG" id="amr:AM1_5384"/>
<gene>
    <name evidence="2" type="ordered locus">AM1_5384</name>
</gene>
<dbReference type="Gene3D" id="2.160.10.10">
    <property type="entry name" value="Hexapeptide repeat proteins"/>
    <property type="match status" value="1"/>
</dbReference>
<name>B0CBU0_ACAM1</name>
<feature type="compositionally biased region" description="Pro residues" evidence="1">
    <location>
        <begin position="144"/>
        <end position="157"/>
    </location>
</feature>
<dbReference type="RefSeq" id="WP_012165582.1">
    <property type="nucleotide sequence ID" value="NC_009925.1"/>
</dbReference>
<organism evidence="2 3">
    <name type="scientific">Acaryochloris marina (strain MBIC 11017)</name>
    <dbReference type="NCBI Taxonomy" id="329726"/>
    <lineage>
        <taxon>Bacteria</taxon>
        <taxon>Bacillati</taxon>
        <taxon>Cyanobacteriota</taxon>
        <taxon>Cyanophyceae</taxon>
        <taxon>Acaryochloridales</taxon>
        <taxon>Acaryochloridaceae</taxon>
        <taxon>Acaryochloris</taxon>
    </lineage>
</organism>
<dbReference type="eggNOG" id="COG0663">
    <property type="taxonomic scope" value="Bacteria"/>
</dbReference>
<dbReference type="STRING" id="329726.AM1_5384"/>
<evidence type="ECO:0000313" key="3">
    <source>
        <dbReference type="Proteomes" id="UP000000268"/>
    </source>
</evidence>
<dbReference type="InterPro" id="IPR011004">
    <property type="entry name" value="Trimer_LpxA-like_sf"/>
</dbReference>
<dbReference type="SUPFAM" id="SSF51161">
    <property type="entry name" value="Trimeric LpxA-like enzymes"/>
    <property type="match status" value="1"/>
</dbReference>
<feature type="compositionally biased region" description="Polar residues" evidence="1">
    <location>
        <begin position="133"/>
        <end position="142"/>
    </location>
</feature>